<evidence type="ECO:0000259" key="6">
    <source>
        <dbReference type="PROSITE" id="PS50103"/>
    </source>
</evidence>
<gene>
    <name evidence="7" type="primary">TMA46</name>
    <name evidence="7" type="ORF">CspeluHIS016_0601730</name>
</gene>
<dbReference type="Gene3D" id="4.10.1000.10">
    <property type="entry name" value="Zinc finger, CCCH-type"/>
    <property type="match status" value="1"/>
</dbReference>
<feature type="zinc finger region" description="C3H1-type" evidence="4">
    <location>
        <begin position="88"/>
        <end position="115"/>
    </location>
</feature>
<keyword evidence="3 4" id="KW-0862">Zinc</keyword>
<dbReference type="Proteomes" id="UP001222932">
    <property type="component" value="Unassembled WGS sequence"/>
</dbReference>
<feature type="domain" description="C3H1-type" evidence="6">
    <location>
        <begin position="88"/>
        <end position="115"/>
    </location>
</feature>
<reference evidence="7" key="2">
    <citation type="submission" date="2023-06" db="EMBL/GenBank/DDBJ databases">
        <authorList>
            <person name="Kobayashi Y."/>
            <person name="Kayamori A."/>
            <person name="Aoki K."/>
            <person name="Shiwa Y."/>
            <person name="Fujita N."/>
            <person name="Sugita T."/>
            <person name="Iwasaki W."/>
            <person name="Tanaka N."/>
            <person name="Takashima M."/>
        </authorList>
    </citation>
    <scope>NUCLEOTIDE SEQUENCE</scope>
    <source>
        <strain evidence="7">HIS016</strain>
    </source>
</reference>
<evidence type="ECO:0000256" key="5">
    <source>
        <dbReference type="SAM" id="MobiDB-lite"/>
    </source>
</evidence>
<evidence type="ECO:0000313" key="8">
    <source>
        <dbReference type="Proteomes" id="UP001222932"/>
    </source>
</evidence>
<keyword evidence="2 4" id="KW-0863">Zinc-finger</keyword>
<feature type="compositionally biased region" description="Basic and acidic residues" evidence="5">
    <location>
        <begin position="41"/>
        <end position="64"/>
    </location>
</feature>
<dbReference type="PANTHER" id="PTHR12681">
    <property type="entry name" value="ZINC FINGER-CONTAINING PROTEIN P48ZNF"/>
    <property type="match status" value="1"/>
</dbReference>
<proteinExistence type="predicted"/>
<dbReference type="Gene3D" id="6.20.400.10">
    <property type="match status" value="1"/>
</dbReference>
<keyword evidence="8" id="KW-1185">Reference proteome</keyword>
<dbReference type="GO" id="GO:0005829">
    <property type="term" value="C:cytosol"/>
    <property type="evidence" value="ECO:0007669"/>
    <property type="project" value="TreeGrafter"/>
</dbReference>
<evidence type="ECO:0000256" key="2">
    <source>
        <dbReference type="ARBA" id="ARBA00022771"/>
    </source>
</evidence>
<feature type="compositionally biased region" description="Low complexity" evidence="5">
    <location>
        <begin position="323"/>
        <end position="335"/>
    </location>
</feature>
<feature type="compositionally biased region" description="Low complexity" evidence="5">
    <location>
        <begin position="26"/>
        <end position="40"/>
    </location>
</feature>
<evidence type="ECO:0000256" key="1">
    <source>
        <dbReference type="ARBA" id="ARBA00022723"/>
    </source>
</evidence>
<comment type="caution">
    <text evidence="7">The sequence shown here is derived from an EMBL/GenBank/DDBJ whole genome shotgun (WGS) entry which is preliminary data.</text>
</comment>
<protein>
    <recommendedName>
        <fullName evidence="6">C3H1-type domain-containing protein</fullName>
    </recommendedName>
</protein>
<dbReference type="PROSITE" id="PS50103">
    <property type="entry name" value="ZF_C3H1"/>
    <property type="match status" value="2"/>
</dbReference>
<dbReference type="PANTHER" id="PTHR12681:SF0">
    <property type="entry name" value="ZINC FINGER CCCH DOMAIN-CONTAINING PROTEIN 15"/>
    <property type="match status" value="1"/>
</dbReference>
<feature type="region of interest" description="Disordered" evidence="5">
    <location>
        <begin position="313"/>
        <end position="335"/>
    </location>
</feature>
<dbReference type="InterPro" id="IPR000571">
    <property type="entry name" value="Znf_CCCH"/>
</dbReference>
<dbReference type="Pfam" id="PF00642">
    <property type="entry name" value="zf-CCCH"/>
    <property type="match status" value="1"/>
</dbReference>
<evidence type="ECO:0000313" key="7">
    <source>
        <dbReference type="EMBL" id="GMK58731.1"/>
    </source>
</evidence>
<evidence type="ECO:0000256" key="3">
    <source>
        <dbReference type="ARBA" id="ARBA00022833"/>
    </source>
</evidence>
<dbReference type="Pfam" id="PF16543">
    <property type="entry name" value="DFRP_C"/>
    <property type="match status" value="1"/>
</dbReference>
<sequence>MPPKKNNNKTDDKTFGLKNKNKSSKVQKYVQQVNKQQAEGGKSKAEAAKAKQAEERKMAKEAAEQRKKMEAQLLGASIQPQKVPFGTDPKTILCAYFKAGICQKGSKCKFSHDPNVGRKAEKMNLYEDAREGDDKQADTMDNWDDAKLNEVVAQNGRKQKTTTDIVCKYFLQAIEDKKYGWFWICPNGGDSCMYRHALPPGFVLKKDKKDEDKDTISLEDFIEVERHKLKPPLTPVTPETFAAWKKNRLEKKEAEEEALTKAKQQQRAAGKLTGMTGKDLFDFGGEMFEDEEEDAQEEEWDISRMLARYRDEEENGENGGVDGVAEGVANVTVKE</sequence>
<dbReference type="EMBL" id="BTCM01000006">
    <property type="protein sequence ID" value="GMK58731.1"/>
    <property type="molecule type" value="Genomic_DNA"/>
</dbReference>
<dbReference type="InterPro" id="IPR032378">
    <property type="entry name" value="ZC3H15/TMA46_C"/>
</dbReference>
<dbReference type="InterPro" id="IPR036855">
    <property type="entry name" value="Znf_CCCH_sf"/>
</dbReference>
<name>A0AAD3YD44_9TREE</name>
<feature type="domain" description="C3H1-type" evidence="6">
    <location>
        <begin position="161"/>
        <end position="199"/>
    </location>
</feature>
<dbReference type="SUPFAM" id="SSF90229">
    <property type="entry name" value="CCCH zinc finger"/>
    <property type="match status" value="1"/>
</dbReference>
<dbReference type="GO" id="GO:0003729">
    <property type="term" value="F:mRNA binding"/>
    <property type="evidence" value="ECO:0007669"/>
    <property type="project" value="TreeGrafter"/>
</dbReference>
<dbReference type="GO" id="GO:0008270">
    <property type="term" value="F:zinc ion binding"/>
    <property type="evidence" value="ECO:0007669"/>
    <property type="project" value="UniProtKB-KW"/>
</dbReference>
<reference evidence="7" key="1">
    <citation type="journal article" date="2023" name="BMC Genomics">
        <title>Chromosome-level genome assemblies of Cutaneotrichosporon spp. (Trichosporonales, Basidiomycota) reveal imbalanced evolution between nucleotide sequences and chromosome synteny.</title>
        <authorList>
            <person name="Kobayashi Y."/>
            <person name="Kayamori A."/>
            <person name="Aoki K."/>
            <person name="Shiwa Y."/>
            <person name="Matsutani M."/>
            <person name="Fujita N."/>
            <person name="Sugita T."/>
            <person name="Iwasaki W."/>
            <person name="Tanaka N."/>
            <person name="Takashima M."/>
        </authorList>
    </citation>
    <scope>NUCLEOTIDE SEQUENCE</scope>
    <source>
        <strain evidence="7">HIS016</strain>
    </source>
</reference>
<organism evidence="7 8">
    <name type="scientific">Cutaneotrichosporon spelunceum</name>
    <dbReference type="NCBI Taxonomy" id="1672016"/>
    <lineage>
        <taxon>Eukaryota</taxon>
        <taxon>Fungi</taxon>
        <taxon>Dikarya</taxon>
        <taxon>Basidiomycota</taxon>
        <taxon>Agaricomycotina</taxon>
        <taxon>Tremellomycetes</taxon>
        <taxon>Trichosporonales</taxon>
        <taxon>Trichosporonaceae</taxon>
        <taxon>Cutaneotrichosporon</taxon>
    </lineage>
</organism>
<feature type="region of interest" description="Disordered" evidence="5">
    <location>
        <begin position="1"/>
        <end position="64"/>
    </location>
</feature>
<keyword evidence="1 4" id="KW-0479">Metal-binding</keyword>
<dbReference type="GO" id="GO:0002181">
    <property type="term" value="P:cytoplasmic translation"/>
    <property type="evidence" value="ECO:0007669"/>
    <property type="project" value="TreeGrafter"/>
</dbReference>
<dbReference type="SMART" id="SM00356">
    <property type="entry name" value="ZnF_C3H1"/>
    <property type="match status" value="2"/>
</dbReference>
<evidence type="ECO:0000256" key="4">
    <source>
        <dbReference type="PROSITE-ProRule" id="PRU00723"/>
    </source>
</evidence>
<feature type="zinc finger region" description="C3H1-type" evidence="4">
    <location>
        <begin position="161"/>
        <end position="199"/>
    </location>
</feature>
<dbReference type="AlphaFoldDB" id="A0AAD3YD44"/>
<accession>A0AAD3YD44</accession>